<dbReference type="GO" id="GO:0006281">
    <property type="term" value="P:DNA repair"/>
    <property type="evidence" value="ECO:0007669"/>
    <property type="project" value="UniProtKB-KW"/>
</dbReference>
<evidence type="ECO:0000256" key="1">
    <source>
        <dbReference type="ARBA" id="ARBA00006638"/>
    </source>
</evidence>
<protein>
    <submittedName>
        <fullName evidence="4">Single-stranded DNA-binding protein</fullName>
    </submittedName>
</protein>
<keyword evidence="4" id="KW-0238">DNA-binding</keyword>
<gene>
    <name evidence="4" type="ORF">C8263_15205</name>
</gene>
<dbReference type="EMBL" id="PYSV01000017">
    <property type="protein sequence ID" value="PTA66915.1"/>
    <property type="molecule type" value="Genomic_DNA"/>
</dbReference>
<evidence type="ECO:0000256" key="2">
    <source>
        <dbReference type="ARBA" id="ARBA00022763"/>
    </source>
</evidence>
<proteinExistence type="inferred from homology"/>
<evidence type="ECO:0000256" key="3">
    <source>
        <dbReference type="ARBA" id="ARBA00023204"/>
    </source>
</evidence>
<accession>A0A2T3W4T9</accession>
<dbReference type="Pfam" id="PF04098">
    <property type="entry name" value="Rad52_Rad22"/>
    <property type="match status" value="1"/>
</dbReference>
<sequence>MTYAGVKDQLAAPFPARRVLWRAQNFSRDRTTARMVAYVDARTVMDRLDEVCPDAWEFDVEFLPGPLPAARGRLTVLGLTRCDVGEAGEGDAATLKAAASDALKRCAVHFGVGRYLYDLPSPWVAWDEERRAPAELPRLPEWALSEDERPNGATHVLGTLDALRAGLPQDVGQLREVYRHVRAALDAAAQ</sequence>
<reference evidence="4 5" key="1">
    <citation type="submission" date="2018-03" db="EMBL/GenBank/DDBJ databases">
        <title>Draft genome of Deinococcus sp. OD32.</title>
        <authorList>
            <person name="Wang X.-P."/>
            <person name="Du Z.-J."/>
        </authorList>
    </citation>
    <scope>NUCLEOTIDE SEQUENCE [LARGE SCALE GENOMIC DNA]</scope>
    <source>
        <strain evidence="4 5">OD32</strain>
    </source>
</reference>
<dbReference type="GO" id="GO:0003677">
    <property type="term" value="F:DNA binding"/>
    <property type="evidence" value="ECO:0007669"/>
    <property type="project" value="UniProtKB-KW"/>
</dbReference>
<comment type="caution">
    <text evidence="4">The sequence shown here is derived from an EMBL/GenBank/DDBJ whole genome shotgun (WGS) entry which is preliminary data.</text>
</comment>
<dbReference type="InterPro" id="IPR041247">
    <property type="entry name" value="Rad52_fam"/>
</dbReference>
<keyword evidence="3" id="KW-0234">DNA repair</keyword>
<organism evidence="4 5">
    <name type="scientific">Deinococcus arcticus</name>
    <dbReference type="NCBI Taxonomy" id="2136176"/>
    <lineage>
        <taxon>Bacteria</taxon>
        <taxon>Thermotogati</taxon>
        <taxon>Deinococcota</taxon>
        <taxon>Deinococci</taxon>
        <taxon>Deinococcales</taxon>
        <taxon>Deinococcaceae</taxon>
        <taxon>Deinococcus</taxon>
    </lineage>
</organism>
<dbReference type="Proteomes" id="UP000240317">
    <property type="component" value="Unassembled WGS sequence"/>
</dbReference>
<keyword evidence="2" id="KW-0227">DNA damage</keyword>
<name>A0A2T3W4T9_9DEIO</name>
<evidence type="ECO:0000313" key="5">
    <source>
        <dbReference type="Proteomes" id="UP000240317"/>
    </source>
</evidence>
<dbReference type="RefSeq" id="WP_107138995.1">
    <property type="nucleotide sequence ID" value="NZ_PYSV01000017.1"/>
</dbReference>
<comment type="similarity">
    <text evidence="1">Belongs to the RAD52 family.</text>
</comment>
<evidence type="ECO:0000313" key="4">
    <source>
        <dbReference type="EMBL" id="PTA66915.1"/>
    </source>
</evidence>
<keyword evidence="5" id="KW-1185">Reference proteome</keyword>
<dbReference type="OrthoDB" id="9805874at2"/>
<dbReference type="AlphaFoldDB" id="A0A2T3W4T9"/>